<organism evidence="1 2">
    <name type="scientific">Micromonospora echinospora</name>
    <name type="common">Micromonospora purpurea</name>
    <dbReference type="NCBI Taxonomy" id="1877"/>
    <lineage>
        <taxon>Bacteria</taxon>
        <taxon>Bacillati</taxon>
        <taxon>Actinomycetota</taxon>
        <taxon>Actinomycetes</taxon>
        <taxon>Micromonosporales</taxon>
        <taxon>Micromonosporaceae</taxon>
        <taxon>Micromonospora</taxon>
    </lineage>
</organism>
<dbReference type="SUPFAM" id="SSF82771">
    <property type="entry name" value="GIY-YIG endonuclease"/>
    <property type="match status" value="1"/>
</dbReference>
<keyword evidence="2" id="KW-1185">Reference proteome</keyword>
<sequence>MLDTEELLAEFTSPRPYTMAVVADAPAAPGVHLVLDGGVVVYVGYTGNLRSRLRQHLTGNRDSSVLHDQVGQLLDTPGRAATRDDIAGWLGRREVRWLETDHPEGTKDALVLALRPRFNRQVPKAR</sequence>
<evidence type="ECO:0008006" key="3">
    <source>
        <dbReference type="Google" id="ProtNLM"/>
    </source>
</evidence>
<gene>
    <name evidence="1" type="ORF">FHU28_001668</name>
</gene>
<evidence type="ECO:0000313" key="2">
    <source>
        <dbReference type="Proteomes" id="UP000618986"/>
    </source>
</evidence>
<protein>
    <recommendedName>
        <fullName evidence="3">GIY-YIG catalytic domain-containing protein</fullName>
    </recommendedName>
</protein>
<proteinExistence type="predicted"/>
<dbReference type="GeneID" id="300292256"/>
<dbReference type="Gene3D" id="3.40.1440.10">
    <property type="entry name" value="GIY-YIG endonuclease"/>
    <property type="match status" value="1"/>
</dbReference>
<dbReference type="InterPro" id="IPR035901">
    <property type="entry name" value="GIY-YIG_endonuc_sf"/>
</dbReference>
<reference evidence="1 2" key="1">
    <citation type="submission" date="2020-08" db="EMBL/GenBank/DDBJ databases">
        <title>Sequencing the genomes of 1000 actinobacteria strains.</title>
        <authorList>
            <person name="Klenk H.-P."/>
        </authorList>
    </citation>
    <scope>NUCLEOTIDE SEQUENCE [LARGE SCALE GENOMIC DNA]</scope>
    <source>
        <strain evidence="1 2">DSM 43036</strain>
    </source>
</reference>
<dbReference type="Proteomes" id="UP000618986">
    <property type="component" value="Unassembled WGS sequence"/>
</dbReference>
<dbReference type="EMBL" id="JACHJC010000001">
    <property type="protein sequence ID" value="MBB5111829.1"/>
    <property type="molecule type" value="Genomic_DNA"/>
</dbReference>
<accession>A0ABR6M9R3</accession>
<dbReference type="RefSeq" id="WP_184682502.1">
    <property type="nucleotide sequence ID" value="NZ_JACHJC010000001.1"/>
</dbReference>
<comment type="caution">
    <text evidence="1">The sequence shown here is derived from an EMBL/GenBank/DDBJ whole genome shotgun (WGS) entry which is preliminary data.</text>
</comment>
<name>A0ABR6M9R3_MICEC</name>
<evidence type="ECO:0000313" key="1">
    <source>
        <dbReference type="EMBL" id="MBB5111829.1"/>
    </source>
</evidence>